<dbReference type="Gramene" id="ERN00276">
    <property type="protein sequence ID" value="ERN00276"/>
    <property type="gene ID" value="AMTR_s00107p00017260"/>
</dbReference>
<dbReference type="SUPFAM" id="SSF51445">
    <property type="entry name" value="(Trans)glycosidases"/>
    <property type="match status" value="1"/>
</dbReference>
<dbReference type="GO" id="GO:0005975">
    <property type="term" value="P:carbohydrate metabolic process"/>
    <property type="evidence" value="ECO:0007669"/>
    <property type="project" value="InterPro"/>
</dbReference>
<evidence type="ECO:0000256" key="2">
    <source>
        <dbReference type="ARBA" id="ARBA00022801"/>
    </source>
</evidence>
<gene>
    <name evidence="5" type="ORF">AMTR_s00107p00017260</name>
</gene>
<evidence type="ECO:0000256" key="1">
    <source>
        <dbReference type="ARBA" id="ARBA00008773"/>
    </source>
</evidence>
<dbReference type="OMA" id="AYILAMY"/>
<dbReference type="eggNOG" id="ENOG502QVKW">
    <property type="taxonomic scope" value="Eukaryota"/>
</dbReference>
<evidence type="ECO:0000256" key="3">
    <source>
        <dbReference type="ARBA" id="ARBA00023295"/>
    </source>
</evidence>
<evidence type="ECO:0000313" key="5">
    <source>
        <dbReference type="EMBL" id="ERN00276.1"/>
    </source>
</evidence>
<dbReference type="Gene3D" id="3.20.20.80">
    <property type="entry name" value="Glycosidases"/>
    <property type="match status" value="1"/>
</dbReference>
<dbReference type="InterPro" id="IPR000490">
    <property type="entry name" value="Glyco_hydro_17"/>
</dbReference>
<dbReference type="STRING" id="13333.W1NYB4"/>
<sequence>MKGDNLPPPSQVVALYEDHGIQKVRLFDPNPDALEALRGSGIGIHLGVLNEDIGSIATNSVVADQWVAAHVKPYVPDVNITYVSAGNEFVTDDTADQVPSAMQALRKALDADGLSNIKVTTTIATSVLSASYPPSQGAFTSSVTAAMTSIAALLTQQQAPLFVNVYPYFAHANDPDNVKLDYALFTALGPVVQDSGLSYQNLFDTILDAMYYALEKVGGASVELGVGETGWPSGGDAGAATIDNARTYTNNLIKHIASAQGTPKLPGKLIETYIFATFDEDLKPKGTEQNFGLFYPSREQVYAVDFFPSV</sequence>
<name>W1NYB4_AMBTC</name>
<dbReference type="EMBL" id="KI394917">
    <property type="protein sequence ID" value="ERN00276.1"/>
    <property type="molecule type" value="Genomic_DNA"/>
</dbReference>
<protein>
    <recommendedName>
        <fullName evidence="7">Glucan endo-1,3-beta-D-glucosidase</fullName>
    </recommendedName>
</protein>
<keyword evidence="6" id="KW-1185">Reference proteome</keyword>
<keyword evidence="3" id="KW-0326">Glycosidase</keyword>
<dbReference type="InterPro" id="IPR044965">
    <property type="entry name" value="Glyco_hydro_17_plant"/>
</dbReference>
<proteinExistence type="inferred from homology"/>
<dbReference type="Proteomes" id="UP000017836">
    <property type="component" value="Unassembled WGS sequence"/>
</dbReference>
<dbReference type="Pfam" id="PF00332">
    <property type="entry name" value="Glyco_hydro_17"/>
    <property type="match status" value="1"/>
</dbReference>
<dbReference type="PANTHER" id="PTHR32227">
    <property type="entry name" value="GLUCAN ENDO-1,3-BETA-GLUCOSIDASE BG1-RELATED-RELATED"/>
    <property type="match status" value="1"/>
</dbReference>
<dbReference type="InterPro" id="IPR017853">
    <property type="entry name" value="GH"/>
</dbReference>
<accession>W1NYB4</accession>
<dbReference type="FunFam" id="3.20.20.80:FF:000010">
    <property type="entry name" value="glucan endo-1,3-beta-glucosidase, basic"/>
    <property type="match status" value="1"/>
</dbReference>
<dbReference type="HOGENOM" id="CLU_024953_0_0_1"/>
<dbReference type="AlphaFoldDB" id="W1NYB4"/>
<evidence type="ECO:0008006" key="7">
    <source>
        <dbReference type="Google" id="ProtNLM"/>
    </source>
</evidence>
<organism evidence="5 6">
    <name type="scientific">Amborella trichopoda</name>
    <dbReference type="NCBI Taxonomy" id="13333"/>
    <lineage>
        <taxon>Eukaryota</taxon>
        <taxon>Viridiplantae</taxon>
        <taxon>Streptophyta</taxon>
        <taxon>Embryophyta</taxon>
        <taxon>Tracheophyta</taxon>
        <taxon>Spermatophyta</taxon>
        <taxon>Magnoliopsida</taxon>
        <taxon>Amborellales</taxon>
        <taxon>Amborellaceae</taxon>
        <taxon>Amborella</taxon>
    </lineage>
</organism>
<reference evidence="6" key="1">
    <citation type="journal article" date="2013" name="Science">
        <title>The Amborella genome and the evolution of flowering plants.</title>
        <authorList>
            <consortium name="Amborella Genome Project"/>
        </authorList>
    </citation>
    <scope>NUCLEOTIDE SEQUENCE [LARGE SCALE GENOMIC DNA]</scope>
</reference>
<evidence type="ECO:0000256" key="4">
    <source>
        <dbReference type="RuleBase" id="RU004335"/>
    </source>
</evidence>
<dbReference type="GO" id="GO:0004553">
    <property type="term" value="F:hydrolase activity, hydrolyzing O-glycosyl compounds"/>
    <property type="evidence" value="ECO:0007669"/>
    <property type="project" value="InterPro"/>
</dbReference>
<comment type="similarity">
    <text evidence="1 4">Belongs to the glycosyl hydrolase 17 family.</text>
</comment>
<keyword evidence="2" id="KW-0378">Hydrolase</keyword>
<evidence type="ECO:0000313" key="6">
    <source>
        <dbReference type="Proteomes" id="UP000017836"/>
    </source>
</evidence>